<dbReference type="PANTHER" id="PTHR35526">
    <property type="entry name" value="ANTI-SIGMA-F FACTOR RSBW-RELATED"/>
    <property type="match status" value="1"/>
</dbReference>
<feature type="region of interest" description="Disordered" evidence="2">
    <location>
        <begin position="56"/>
        <end position="107"/>
    </location>
</feature>
<dbReference type="PANTHER" id="PTHR35526:SF3">
    <property type="entry name" value="ANTI-SIGMA-F FACTOR RSBW"/>
    <property type="match status" value="1"/>
</dbReference>
<protein>
    <recommendedName>
        <fullName evidence="3">Histidine kinase/HSP90-like ATPase domain-containing protein</fullName>
    </recommendedName>
</protein>
<feature type="domain" description="Histidine kinase/HSP90-like ATPase" evidence="3">
    <location>
        <begin position="126"/>
        <end position="236"/>
    </location>
</feature>
<dbReference type="InterPro" id="IPR003594">
    <property type="entry name" value="HATPase_dom"/>
</dbReference>
<reference evidence="4 5" key="1">
    <citation type="submission" date="2020-02" db="EMBL/GenBank/DDBJ databases">
        <title>Whole Genome Shotgun Sequence of Streptomyces sp. strain CWH03.</title>
        <authorList>
            <person name="Dohra H."/>
            <person name="Kodani S."/>
            <person name="Yamamura H."/>
        </authorList>
    </citation>
    <scope>NUCLEOTIDE SEQUENCE [LARGE SCALE GENOMIC DNA]</scope>
    <source>
        <strain evidence="4 5">CWH03</strain>
    </source>
</reference>
<accession>A0A6A0AX39</accession>
<organism evidence="4 5">
    <name type="scientific">Streptomyces pacificus</name>
    <dbReference type="NCBI Taxonomy" id="2705029"/>
    <lineage>
        <taxon>Bacteria</taxon>
        <taxon>Bacillati</taxon>
        <taxon>Actinomycetota</taxon>
        <taxon>Actinomycetes</taxon>
        <taxon>Kitasatosporales</taxon>
        <taxon>Streptomycetaceae</taxon>
        <taxon>Streptomyces</taxon>
    </lineage>
</organism>
<feature type="region of interest" description="Disordered" evidence="2">
    <location>
        <begin position="1"/>
        <end position="39"/>
    </location>
</feature>
<sequence length="240" mass="25033">MPRDFQGTVTPGASGIPGGRGFHGARESRGAGVHRVAPGGERGLLAGRAVRGSACRSAPDTGRVRFPPAREVPSLRFGVGERRPRDGRDERDDQQMTSSVIGTSHDAASARAGEAWAGAVYDGGPGSIAEARGFATRFLVDGHGLDPSSETVCAVELIVSELVTNACKYAHGPCAVDIERVPSGVEVAVWDSSPALPLARTADPGRVGRHGLEIVLALCQGFTVEREAVGKRVTVRVFCA</sequence>
<keyword evidence="1" id="KW-0418">Kinase</keyword>
<dbReference type="EMBL" id="BLLG01000010">
    <property type="protein sequence ID" value="GFH37510.1"/>
    <property type="molecule type" value="Genomic_DNA"/>
</dbReference>
<evidence type="ECO:0000256" key="1">
    <source>
        <dbReference type="ARBA" id="ARBA00022527"/>
    </source>
</evidence>
<keyword evidence="5" id="KW-1185">Reference proteome</keyword>
<dbReference type="SUPFAM" id="SSF55874">
    <property type="entry name" value="ATPase domain of HSP90 chaperone/DNA topoisomerase II/histidine kinase"/>
    <property type="match status" value="1"/>
</dbReference>
<keyword evidence="1" id="KW-0808">Transferase</keyword>
<evidence type="ECO:0000313" key="5">
    <source>
        <dbReference type="Proteomes" id="UP000484988"/>
    </source>
</evidence>
<evidence type="ECO:0000256" key="2">
    <source>
        <dbReference type="SAM" id="MobiDB-lite"/>
    </source>
</evidence>
<feature type="compositionally biased region" description="Basic and acidic residues" evidence="2">
    <location>
        <begin position="79"/>
        <end position="94"/>
    </location>
</feature>
<evidence type="ECO:0000313" key="4">
    <source>
        <dbReference type="EMBL" id="GFH37510.1"/>
    </source>
</evidence>
<dbReference type="GO" id="GO:0004674">
    <property type="term" value="F:protein serine/threonine kinase activity"/>
    <property type="evidence" value="ECO:0007669"/>
    <property type="project" value="UniProtKB-KW"/>
</dbReference>
<dbReference type="CDD" id="cd16936">
    <property type="entry name" value="HATPase_RsbW-like"/>
    <property type="match status" value="1"/>
</dbReference>
<dbReference type="Proteomes" id="UP000484988">
    <property type="component" value="Unassembled WGS sequence"/>
</dbReference>
<dbReference type="InterPro" id="IPR050267">
    <property type="entry name" value="Anti-sigma-factor_SerPK"/>
</dbReference>
<dbReference type="AlphaFoldDB" id="A0A6A0AX39"/>
<gene>
    <name evidence="4" type="ORF">SCWH03_37480</name>
</gene>
<name>A0A6A0AX39_9ACTN</name>
<keyword evidence="1" id="KW-0723">Serine/threonine-protein kinase</keyword>
<comment type="caution">
    <text evidence="4">The sequence shown here is derived from an EMBL/GenBank/DDBJ whole genome shotgun (WGS) entry which is preliminary data.</text>
</comment>
<dbReference type="Pfam" id="PF13581">
    <property type="entry name" value="HATPase_c_2"/>
    <property type="match status" value="1"/>
</dbReference>
<proteinExistence type="predicted"/>
<dbReference type="Gene3D" id="3.30.565.10">
    <property type="entry name" value="Histidine kinase-like ATPase, C-terminal domain"/>
    <property type="match status" value="1"/>
</dbReference>
<evidence type="ECO:0000259" key="3">
    <source>
        <dbReference type="Pfam" id="PF13581"/>
    </source>
</evidence>
<dbReference type="InterPro" id="IPR036890">
    <property type="entry name" value="HATPase_C_sf"/>
</dbReference>